<name>A0A914WP41_9BILA</name>
<evidence type="ECO:0000256" key="1">
    <source>
        <dbReference type="SAM" id="MobiDB-lite"/>
    </source>
</evidence>
<dbReference type="WBParaSite" id="PSAMB.scaffold4897size13211.g25407.t1">
    <property type="protein sequence ID" value="PSAMB.scaffold4897size13211.g25407.t1"/>
    <property type="gene ID" value="PSAMB.scaffold4897size13211.g25407"/>
</dbReference>
<feature type="compositionally biased region" description="Polar residues" evidence="1">
    <location>
        <begin position="94"/>
        <end position="103"/>
    </location>
</feature>
<feature type="region of interest" description="Disordered" evidence="1">
    <location>
        <begin position="1"/>
        <end position="137"/>
    </location>
</feature>
<evidence type="ECO:0000313" key="2">
    <source>
        <dbReference type="Proteomes" id="UP000887566"/>
    </source>
</evidence>
<feature type="compositionally biased region" description="Basic and acidic residues" evidence="1">
    <location>
        <begin position="51"/>
        <end position="79"/>
    </location>
</feature>
<keyword evidence="2" id="KW-1185">Reference proteome</keyword>
<reference evidence="3" key="1">
    <citation type="submission" date="2022-11" db="UniProtKB">
        <authorList>
            <consortium name="WormBaseParasite"/>
        </authorList>
    </citation>
    <scope>IDENTIFICATION</scope>
</reference>
<protein>
    <submittedName>
        <fullName evidence="3">Uncharacterized protein</fullName>
    </submittedName>
</protein>
<dbReference type="Proteomes" id="UP000887566">
    <property type="component" value="Unplaced"/>
</dbReference>
<evidence type="ECO:0000313" key="3">
    <source>
        <dbReference type="WBParaSite" id="PSAMB.scaffold4897size13211.g25407.t1"/>
    </source>
</evidence>
<accession>A0A914WP41</accession>
<feature type="compositionally biased region" description="Basic residues" evidence="1">
    <location>
        <begin position="1"/>
        <end position="11"/>
    </location>
</feature>
<feature type="compositionally biased region" description="Polar residues" evidence="1">
    <location>
        <begin position="123"/>
        <end position="137"/>
    </location>
</feature>
<dbReference type="AlphaFoldDB" id="A0A914WP41"/>
<sequence length="137" mass="15142">MKRTGMRKQHAARTVGGTGIISCPPDFGTERRRLRRHRLEISPPPATALLHPHEEQSPRSDNEKTTKAAEKDTIRERRLVTTAPDNTGEHARPRSSQTVSASLQWPGAPPKGHTLGAYPPALRNSSELPTRTPIFNS</sequence>
<organism evidence="2 3">
    <name type="scientific">Plectus sambesii</name>
    <dbReference type="NCBI Taxonomy" id="2011161"/>
    <lineage>
        <taxon>Eukaryota</taxon>
        <taxon>Metazoa</taxon>
        <taxon>Ecdysozoa</taxon>
        <taxon>Nematoda</taxon>
        <taxon>Chromadorea</taxon>
        <taxon>Plectida</taxon>
        <taxon>Plectina</taxon>
        <taxon>Plectoidea</taxon>
        <taxon>Plectidae</taxon>
        <taxon>Plectus</taxon>
    </lineage>
</organism>
<proteinExistence type="predicted"/>